<evidence type="ECO:0000256" key="1">
    <source>
        <dbReference type="SAM" id="MobiDB-lite"/>
    </source>
</evidence>
<name>A0A0N7L923_9BASI</name>
<organism evidence="3 4">
    <name type="scientific">Ceraceosorus bombacis</name>
    <dbReference type="NCBI Taxonomy" id="401625"/>
    <lineage>
        <taxon>Eukaryota</taxon>
        <taxon>Fungi</taxon>
        <taxon>Dikarya</taxon>
        <taxon>Basidiomycota</taxon>
        <taxon>Ustilaginomycotina</taxon>
        <taxon>Exobasidiomycetes</taxon>
        <taxon>Ceraceosorales</taxon>
        <taxon>Ceraceosoraceae</taxon>
        <taxon>Ceraceosorus</taxon>
    </lineage>
</organism>
<keyword evidence="4" id="KW-1185">Reference proteome</keyword>
<feature type="compositionally biased region" description="Low complexity" evidence="1">
    <location>
        <begin position="731"/>
        <end position="746"/>
    </location>
</feature>
<feature type="region of interest" description="Disordered" evidence="1">
    <location>
        <begin position="291"/>
        <end position="331"/>
    </location>
</feature>
<reference evidence="3 4" key="1">
    <citation type="submission" date="2014-09" db="EMBL/GenBank/DDBJ databases">
        <authorList>
            <person name="Magalhaes I.L.F."/>
            <person name="Oliveira U."/>
            <person name="Santos F.R."/>
            <person name="Vidigal T.H.D.A."/>
            <person name="Brescovit A.D."/>
            <person name="Santos A.J."/>
        </authorList>
    </citation>
    <scope>NUCLEOTIDE SEQUENCE [LARGE SCALE GENOMIC DNA]</scope>
</reference>
<feature type="region of interest" description="Disordered" evidence="1">
    <location>
        <begin position="86"/>
        <end position="137"/>
    </location>
</feature>
<feature type="compositionally biased region" description="Polar residues" evidence="1">
    <location>
        <begin position="113"/>
        <end position="137"/>
    </location>
</feature>
<evidence type="ECO:0000313" key="3">
    <source>
        <dbReference type="EMBL" id="CEH12586.1"/>
    </source>
</evidence>
<feature type="compositionally biased region" description="Polar residues" evidence="1">
    <location>
        <begin position="412"/>
        <end position="427"/>
    </location>
</feature>
<dbReference type="STRING" id="401625.A0A0N7L923"/>
<evidence type="ECO:0000259" key="2">
    <source>
        <dbReference type="Pfam" id="PF14616"/>
    </source>
</evidence>
<dbReference type="Proteomes" id="UP000054845">
    <property type="component" value="Unassembled WGS sequence"/>
</dbReference>
<evidence type="ECO:0000313" key="4">
    <source>
        <dbReference type="Proteomes" id="UP000054845"/>
    </source>
</evidence>
<dbReference type="EMBL" id="CCYA01000162">
    <property type="protein sequence ID" value="CEH12586.1"/>
    <property type="molecule type" value="Genomic_DNA"/>
</dbReference>
<sequence length="847" mass="93050">MYNAFNQRHRLSIVLPRPFASTIHVIRGVVVLSQIQSSWAVTVRSTDSDTTLFTESGSGSSSHTRRVVPPVGSIGRLRHIYSLQSLSSRTSTDDTPASVPFPPPPGQEHRRSTTNSQTNRIKTSHVRSTGEATPLQAPNYSSLWQDCCATPFESFPTYFDHVSNTERGPHSSTPLSSKDAPDDGYLHQLHAYSFDASQSAPFSPSVESTASPSIDGDFTTEASTTAWRAPARIRVITPTGTVQETSPRAGRPLASFVHHPSLDALAHAGHQAPPVSPRQRHQYDVASNLDNLGNPMQDDRPASPYRPGTPLPPELFERRPTGTADRLCPLERPEPGKLVSYYRVVPHPSIPGDEVLVWHGSDLSPYNSSTGAPPSSATELARTFGVDELVDLLSSSHRPAAPINQSRDRTQTDAASISSDETCWSQESHPDNHLPPYHSANPSDHLATQCDGPALTISEPASSRVGRRTVSSEQPDEPQPNVRSLSHQASAEWNLFDEETPNTAPPSERFPAPSKRFPWSAVPTIFANLPSPPPPQDPDNLIMKPRTQEPRFPEDLYTPRWVRAGRKSVVKADSGTKEGWCGLCTLEGGQGDPAENGGSWHNLRNSSWRYHMLRVHGIAARSGCPVREPVELHSVPELEKKMRGRCYCCSQWIVFDATFPPTNWYVHAGQCHPDQSDDRTFDVDDSVALADEEQPLDTVMKKLKRNKQATSSPVSKTRRLKSIFLRRTSTSAESIASSSTSAQTPPSATPPPSTWPAAMPSKHAMNTRARQKLGPVAEEPANALVPSEDDHHGGISKMAERCVNEDRLMVSALHAHAHYSVPTRLGESSWRQYSPLDSQDDSIRERQ</sequence>
<feature type="region of interest" description="Disordered" evidence="1">
    <location>
        <begin position="703"/>
        <end position="722"/>
    </location>
</feature>
<proteinExistence type="predicted"/>
<feature type="region of interest" description="Disordered" evidence="1">
    <location>
        <begin position="163"/>
        <end position="184"/>
    </location>
</feature>
<feature type="region of interest" description="Disordered" evidence="1">
    <location>
        <begin position="731"/>
        <end position="771"/>
    </location>
</feature>
<feature type="region of interest" description="Disordered" evidence="1">
    <location>
        <begin position="396"/>
        <end position="487"/>
    </location>
</feature>
<protein>
    <recommendedName>
        <fullName evidence="2">Transcription regulator Rua1 C-terminal domain-containing protein</fullName>
    </recommendedName>
</protein>
<dbReference type="InterPro" id="IPR028012">
    <property type="entry name" value="Rua1_C"/>
</dbReference>
<dbReference type="PANTHER" id="PTHR28125:SF3">
    <property type="entry name" value="TRANSCRIPTION REGULATOR RUA1 C-TERMINAL DOMAIN-CONTAINING PROTEIN"/>
    <property type="match status" value="1"/>
</dbReference>
<dbReference type="Pfam" id="PF14616">
    <property type="entry name" value="Rua1_C"/>
    <property type="match status" value="1"/>
</dbReference>
<accession>A0A0N7L923</accession>
<feature type="region of interest" description="Disordered" evidence="1">
    <location>
        <begin position="824"/>
        <end position="847"/>
    </location>
</feature>
<dbReference type="OrthoDB" id="5595379at2759"/>
<dbReference type="PANTHER" id="PTHR28125">
    <property type="entry name" value="MEIOTIC EXPRESSION UP-REGULATED PROTEIN 26"/>
    <property type="match status" value="1"/>
</dbReference>
<dbReference type="AlphaFoldDB" id="A0A0N7L923"/>
<feature type="compositionally biased region" description="Polar residues" evidence="1">
    <location>
        <begin position="86"/>
        <end position="95"/>
    </location>
</feature>
<feature type="domain" description="Transcription regulator Rua1 C-terminal" evidence="2">
    <location>
        <begin position="554"/>
        <end position="672"/>
    </location>
</feature>